<reference evidence="1 2" key="1">
    <citation type="submission" date="2016-10" db="EMBL/GenBank/DDBJ databases">
        <title>Pseudoalteromonas amylolytica sp. nov., isolated from the surface seawater.</title>
        <authorList>
            <person name="Wu Y.-H."/>
            <person name="Cheng H."/>
            <person name="Jin X.-B."/>
            <person name="Wang C.-S."/>
            <person name="Xu X.-W."/>
        </authorList>
    </citation>
    <scope>NUCLEOTIDE SEQUENCE [LARGE SCALE GENOMIC DNA]</scope>
    <source>
        <strain evidence="1 2">JCM 12483</strain>
    </source>
</reference>
<dbReference type="Proteomes" id="UP000180253">
    <property type="component" value="Unassembled WGS sequence"/>
</dbReference>
<organism evidence="1 2">
    <name type="scientific">Pseudoalteromonas byunsanensis</name>
    <dbReference type="NCBI Taxonomy" id="327939"/>
    <lineage>
        <taxon>Bacteria</taxon>
        <taxon>Pseudomonadati</taxon>
        <taxon>Pseudomonadota</taxon>
        <taxon>Gammaproteobacteria</taxon>
        <taxon>Alteromonadales</taxon>
        <taxon>Pseudoalteromonadaceae</taxon>
        <taxon>Pseudoalteromonas</taxon>
    </lineage>
</organism>
<dbReference type="AlphaFoldDB" id="A0A1S1N3Z5"/>
<accession>A0A1S1N3Z5</accession>
<sequence length="249" mass="27835">MILFAMQKKLATSIICLLLSTSLWATSYVINVSEGLAYQIGKDKVHSALQEIYNPLSIEPSLVFLPSKRGLQLVNEGEIDADAGRIEQTMTAYQNLIQVPYPLSTVKLYIYCLNPLECVPDEQSGHLIIKGALISEQFCDKKQLSCNIVANDISAFTALQKNYAPSLIANDRFAVGTICASGMKEVFARPLTKDFKAYHYVHKKHADLVPKLTRSIKKLMDQNLLQNRFQSLTDAAKECDLKVTFLTKL</sequence>
<comment type="caution">
    <text evidence="1">The sequence shown here is derived from an EMBL/GenBank/DDBJ whole genome shotgun (WGS) entry which is preliminary data.</text>
</comment>
<protein>
    <recommendedName>
        <fullName evidence="3">Solute-binding protein family 3/N-terminal domain-containing protein</fullName>
    </recommendedName>
</protein>
<evidence type="ECO:0000313" key="1">
    <source>
        <dbReference type="EMBL" id="OHU94702.1"/>
    </source>
</evidence>
<gene>
    <name evidence="1" type="ORF">BIW53_14235</name>
</gene>
<dbReference type="SUPFAM" id="SSF53850">
    <property type="entry name" value="Periplasmic binding protein-like II"/>
    <property type="match status" value="1"/>
</dbReference>
<dbReference type="STRING" id="327939.BIW53_14235"/>
<evidence type="ECO:0000313" key="2">
    <source>
        <dbReference type="Proteomes" id="UP000180253"/>
    </source>
</evidence>
<dbReference type="EMBL" id="MNAN01000033">
    <property type="protein sequence ID" value="OHU94702.1"/>
    <property type="molecule type" value="Genomic_DNA"/>
</dbReference>
<proteinExistence type="predicted"/>
<name>A0A1S1N3Z5_9GAMM</name>
<evidence type="ECO:0008006" key="3">
    <source>
        <dbReference type="Google" id="ProtNLM"/>
    </source>
</evidence>
<keyword evidence="2" id="KW-1185">Reference proteome</keyword>